<dbReference type="AlphaFoldDB" id="R4YPM0"/>
<dbReference type="Proteomes" id="UP000032749">
    <property type="component" value="Chromosome"/>
</dbReference>
<evidence type="ECO:0000313" key="1">
    <source>
        <dbReference type="EMBL" id="CCK77091.1"/>
    </source>
</evidence>
<organism evidence="1 2">
    <name type="scientific">Oleispira antarctica RB-8</name>
    <dbReference type="NCBI Taxonomy" id="698738"/>
    <lineage>
        <taxon>Bacteria</taxon>
        <taxon>Pseudomonadati</taxon>
        <taxon>Pseudomonadota</taxon>
        <taxon>Gammaproteobacteria</taxon>
        <taxon>Oceanospirillales</taxon>
        <taxon>Oceanospirillaceae</taxon>
        <taxon>Oleispira</taxon>
    </lineage>
</organism>
<keyword evidence="2" id="KW-1185">Reference proteome</keyword>
<dbReference type="PROSITE" id="PS51257">
    <property type="entry name" value="PROKAR_LIPOPROTEIN"/>
    <property type="match status" value="1"/>
</dbReference>
<protein>
    <recommendedName>
        <fullName evidence="3">Lipoprotein</fullName>
    </recommendedName>
</protein>
<dbReference type="STRING" id="698738.OLEAN_C29150"/>
<evidence type="ECO:0008006" key="3">
    <source>
        <dbReference type="Google" id="ProtNLM"/>
    </source>
</evidence>
<dbReference type="HOGENOM" id="CLU_035802_0_0_6"/>
<dbReference type="InterPro" id="IPR022269">
    <property type="entry name" value="SO_2930-like_C"/>
</dbReference>
<dbReference type="NCBIfam" id="TIGR03806">
    <property type="entry name" value="chp_HNE_0200"/>
    <property type="match status" value="1"/>
</dbReference>
<gene>
    <name evidence="1" type="ORF">OLEAN_C29150</name>
</gene>
<sequence>MNIKSSFHQIFKVSVFLTAGAVLVACGGSSGGSDSADKVAPIIGPVASCDEEMVGINWGALLTQNCPKLSDYNLFVDASDPTTGPNENGIPYDLSTPLFTDYATKYRFVFVPEGKVATYSENEVIEFPVGTVLVKTFSMPENTANRGVNETHIETRLLIHRADGWTAIPYYWDSEVDASYIVTGKTISDVTIIHDDNNPETDNSLTFDYVVPQKNQCTNCHAVVPVLDKNNPNDKRKSIFKPIGPKARFLNNDYNYDSQIENQLAHWETAGILVSAPTNKTTIASAPIFKDTTDITVLSPAELNTMARGYLDINCAHCHRDESLTIPEPEYAGAAGDSGLTLEFNRDFDADTVRFGVCKTAVAGGYPAEESGYNQYPRDIVPQHADRSYLLYRMNTNDGRHKMPELGRGSIHTEGVALVSAWINSLEANDCGLTDLTP</sequence>
<accession>R4YPM0</accession>
<evidence type="ECO:0000313" key="2">
    <source>
        <dbReference type="Proteomes" id="UP000032749"/>
    </source>
</evidence>
<name>R4YPM0_OLEAN</name>
<dbReference type="EMBL" id="FO203512">
    <property type="protein sequence ID" value="CCK77091.1"/>
    <property type="molecule type" value="Genomic_DNA"/>
</dbReference>
<reference evidence="1 2" key="1">
    <citation type="journal article" date="2013" name="Nat. Commun.">
        <title>Genome sequence and functional genomic analysis of the oil-degrading bacterium Oleispira antarctica.</title>
        <authorList>
            <person name="Kube M."/>
            <person name="Chernikova T.N."/>
            <person name="Al-Ramahi Y."/>
            <person name="Beloqui A."/>
            <person name="Lopez-Cortez N."/>
            <person name="Guazzaroni M.E."/>
            <person name="Heipieper H.J."/>
            <person name="Klages S."/>
            <person name="Kotsyurbenko O.R."/>
            <person name="Langer I."/>
            <person name="Nechitaylo T.Y."/>
            <person name="Lunsdorf H."/>
            <person name="Fernandez M."/>
            <person name="Juarez S."/>
            <person name="Ciordia S."/>
            <person name="Singer A."/>
            <person name="Kagan O."/>
            <person name="Egorova O."/>
            <person name="Petit P.A."/>
            <person name="Stogios P."/>
            <person name="Kim Y."/>
            <person name="Tchigvintsev A."/>
            <person name="Flick R."/>
            <person name="Denaro R."/>
            <person name="Genovese M."/>
            <person name="Albar J.P."/>
            <person name="Reva O.N."/>
            <person name="Martinez-Gomariz M."/>
            <person name="Tran H."/>
            <person name="Ferrer M."/>
            <person name="Savchenko A."/>
            <person name="Yakunin A.F."/>
            <person name="Yakimov M.M."/>
            <person name="Golyshina O.V."/>
            <person name="Reinhardt R."/>
            <person name="Golyshin P.N."/>
        </authorList>
    </citation>
    <scope>NUCLEOTIDE SEQUENCE [LARGE SCALE GENOMIC DNA]</scope>
</reference>
<dbReference type="PATRIC" id="fig|698738.3.peg.3029"/>
<dbReference type="KEGG" id="oai:OLEAN_C29150"/>
<proteinExistence type="predicted"/>
<dbReference type="OrthoDB" id="338827at2"/>